<proteinExistence type="predicted"/>
<organism evidence="1 2">
    <name type="scientific">Gigaspora rosea</name>
    <dbReference type="NCBI Taxonomy" id="44941"/>
    <lineage>
        <taxon>Eukaryota</taxon>
        <taxon>Fungi</taxon>
        <taxon>Fungi incertae sedis</taxon>
        <taxon>Mucoromycota</taxon>
        <taxon>Glomeromycotina</taxon>
        <taxon>Glomeromycetes</taxon>
        <taxon>Diversisporales</taxon>
        <taxon>Gigasporaceae</taxon>
        <taxon>Gigaspora</taxon>
    </lineage>
</organism>
<evidence type="ECO:0000313" key="1">
    <source>
        <dbReference type="EMBL" id="RIB06051.1"/>
    </source>
</evidence>
<dbReference type="AlphaFoldDB" id="A0A397U8L1"/>
<dbReference type="OrthoDB" id="2377830at2759"/>
<dbReference type="EMBL" id="QKWP01001876">
    <property type="protein sequence ID" value="RIB06051.1"/>
    <property type="molecule type" value="Genomic_DNA"/>
</dbReference>
<dbReference type="Proteomes" id="UP000266673">
    <property type="component" value="Unassembled WGS sequence"/>
</dbReference>
<protein>
    <submittedName>
        <fullName evidence="1">Uncharacterized protein</fullName>
    </submittedName>
</protein>
<gene>
    <name evidence="1" type="ORF">C2G38_2116998</name>
</gene>
<keyword evidence="2" id="KW-1185">Reference proteome</keyword>
<accession>A0A397U8L1</accession>
<sequence length="99" mass="11822">MMVQIENFIIYIQSQMVFQRIFNLNISLYAQILLRTNKRKHITAYDLFRKRIIEEGHLINVTDRKIINLSTNKIWINLSPAEKGVFHNYAIQLRSIIEC</sequence>
<name>A0A397U8L1_9GLOM</name>
<evidence type="ECO:0000313" key="2">
    <source>
        <dbReference type="Proteomes" id="UP000266673"/>
    </source>
</evidence>
<reference evidence="1 2" key="1">
    <citation type="submission" date="2018-06" db="EMBL/GenBank/DDBJ databases">
        <title>Comparative genomics reveals the genomic features of Rhizophagus irregularis, R. cerebriforme, R. diaphanum and Gigaspora rosea, and their symbiotic lifestyle signature.</title>
        <authorList>
            <person name="Morin E."/>
            <person name="San Clemente H."/>
            <person name="Chen E.C.H."/>
            <person name="De La Providencia I."/>
            <person name="Hainaut M."/>
            <person name="Kuo A."/>
            <person name="Kohler A."/>
            <person name="Murat C."/>
            <person name="Tang N."/>
            <person name="Roy S."/>
            <person name="Loubradou J."/>
            <person name="Henrissat B."/>
            <person name="Grigoriev I.V."/>
            <person name="Corradi N."/>
            <person name="Roux C."/>
            <person name="Martin F.M."/>
        </authorList>
    </citation>
    <scope>NUCLEOTIDE SEQUENCE [LARGE SCALE GENOMIC DNA]</scope>
    <source>
        <strain evidence="1 2">DAOM 194757</strain>
    </source>
</reference>
<comment type="caution">
    <text evidence="1">The sequence shown here is derived from an EMBL/GenBank/DDBJ whole genome shotgun (WGS) entry which is preliminary data.</text>
</comment>